<dbReference type="EMBL" id="CAJNOE010000632">
    <property type="protein sequence ID" value="CAF1295025.1"/>
    <property type="molecule type" value="Genomic_DNA"/>
</dbReference>
<dbReference type="SMART" id="SM00568">
    <property type="entry name" value="GRAM"/>
    <property type="match status" value="2"/>
</dbReference>
<dbReference type="AlphaFoldDB" id="A0A815DDY6"/>
<dbReference type="SUPFAM" id="SSF47923">
    <property type="entry name" value="Ypt/Rab-GAP domain of gyp1p"/>
    <property type="match status" value="2"/>
</dbReference>
<dbReference type="Proteomes" id="UP000663860">
    <property type="component" value="Unassembled WGS sequence"/>
</dbReference>
<evidence type="ECO:0000256" key="1">
    <source>
        <dbReference type="ARBA" id="ARBA00022737"/>
    </source>
</evidence>
<reference evidence="3" key="1">
    <citation type="submission" date="2021-02" db="EMBL/GenBank/DDBJ databases">
        <authorList>
            <person name="Nowell W R."/>
        </authorList>
    </citation>
    <scope>NUCLEOTIDE SEQUENCE</scope>
</reference>
<dbReference type="PANTHER" id="PTHR47666">
    <property type="entry name" value="PROTEIN VASCULAR ASSOCIATED DEATH 1, CHLOROPLASTIC"/>
    <property type="match status" value="1"/>
</dbReference>
<dbReference type="Gene3D" id="2.30.29.30">
    <property type="entry name" value="Pleckstrin-homology domain (PH domain)/Phosphotyrosine-binding domain (PTB)"/>
    <property type="match status" value="2"/>
</dbReference>
<dbReference type="FunFam" id="1.10.8.270:FF:000026">
    <property type="entry name" value="TBC (Tre-2/Bub2/Cdc16) domain family"/>
    <property type="match status" value="1"/>
</dbReference>
<dbReference type="InterPro" id="IPR035969">
    <property type="entry name" value="Rab-GAP_TBC_sf"/>
</dbReference>
<evidence type="ECO:0000259" key="2">
    <source>
        <dbReference type="PROSITE" id="PS50086"/>
    </source>
</evidence>
<dbReference type="SMART" id="SM00164">
    <property type="entry name" value="TBC"/>
    <property type="match status" value="1"/>
</dbReference>
<feature type="domain" description="Rab-GAP TBC" evidence="2">
    <location>
        <begin position="469"/>
        <end position="659"/>
    </location>
</feature>
<proteinExistence type="predicted"/>
<evidence type="ECO:0000313" key="3">
    <source>
        <dbReference type="EMBL" id="CAF1295025.1"/>
    </source>
</evidence>
<dbReference type="PANTHER" id="PTHR47666:SF1">
    <property type="entry name" value="PROTEIN VASCULAR ASSOCIATED DEATH 1, CHLOROPLASTIC"/>
    <property type="match status" value="1"/>
</dbReference>
<organism evidence="3 4">
    <name type="scientific">Adineta steineri</name>
    <dbReference type="NCBI Taxonomy" id="433720"/>
    <lineage>
        <taxon>Eukaryota</taxon>
        <taxon>Metazoa</taxon>
        <taxon>Spiralia</taxon>
        <taxon>Gnathifera</taxon>
        <taxon>Rotifera</taxon>
        <taxon>Eurotatoria</taxon>
        <taxon>Bdelloidea</taxon>
        <taxon>Adinetida</taxon>
        <taxon>Adinetidae</taxon>
        <taxon>Adineta</taxon>
    </lineage>
</organism>
<keyword evidence="1" id="KW-0677">Repeat</keyword>
<comment type="caution">
    <text evidence="3">The sequence shown here is derived from an EMBL/GenBank/DDBJ whole genome shotgun (WGS) entry which is preliminary data.</text>
</comment>
<dbReference type="Pfam" id="PF00566">
    <property type="entry name" value="RabGAP-TBC"/>
    <property type="match status" value="1"/>
</dbReference>
<dbReference type="InterPro" id="IPR004182">
    <property type="entry name" value="GRAM"/>
</dbReference>
<sequence>MWVKPSVVLATGLWSTDRANPYFVLQRRRGHDERRSGLMTFFVSTMDSVLDNKTNHYRILHVRPDFDLNYLIAEAGKKEEIEEHWKWIEENLMPKLSEIDAPNDITDFVQWKIKSLCTQADNEEIEDFESDKFKDATKKFYNIFNMPADEKLVIYYSCSFWRGRVPRQGVLYLSVNYLCFYSNLLGKDITLVVKFTDIISIDRVHAFVSEAIRVRTRLYEHDFGMFRKIEETYHIMEQIANFAAKKLLSPKGAFQEEIFFPTVTKKTAPKIISQLKRDLDAKSRSEAYRYRFRLPLNERLDGEIECHLWTPYNRTSVSGKLYISSNFICFTSKNYHQVNLIIPFRETLLVEKRRDDSRLSDINIPSALYITMKERGEIFIFSHFTDRPFIHNKLSDLLTQYVESTISTNGIPDITISPPLYLQFNSNYTDEQRAFEKIRETDWHAHFLTYGRGSTMYRTNDLYDLLFQGIPDSLRNELWLIFSGAIYDKAANKDVYRRCVYESSSDKTAQDVINDEIERDLHRALPDQNAYQSKSGIDALRRLLRAYACYNTDVGYCQAMNIVGGVFLLYMNEEDAFWTLAALCERLLPDYYNTKVVGALIDQGVFNHYCKEYLPDLYDKLKNLGIAACISLSWFLTLFICVIPLESALYVIDIFFYDGIKVLFQLALTILNENRQDLLDSEDDGDAISVLTKYLEKLSDPKNTKDENKIIHLIKKSYSQYNGINEEDINRLRLKHRLKVIQNMGESLLQSAAKNTLRYTKFDEQQIKNIFYVFKDVSRISLTEANDPRKLAYETYKINRNEYLILCKYLSPWFIGKQPEDLANKLFDLFCLSTAPDQIDFIHFIRLWNILWNEDFQKKLIILFLAHLENKKVREDGFNLVFEPIPVRSPSIISENRSIDLITSTKEQQLPSFKIENSEVTHLKPSRLPLMNQVEFIHLCKSMYSLMTGADNDETLFKALTTSSTVLLQMGEICKPYRLVEIDNSSDDTWTISFEQVEPALNVETCLVQWFDNNNTNTSSLEKRIHNYHQDILR</sequence>
<dbReference type="FunFam" id="2.30.29.30:FF:000013">
    <property type="entry name" value="Putative TBC1 domain family member 8B"/>
    <property type="match status" value="1"/>
</dbReference>
<protein>
    <recommendedName>
        <fullName evidence="2">Rab-GAP TBC domain-containing protein</fullName>
    </recommendedName>
</protein>
<evidence type="ECO:0000313" key="4">
    <source>
        <dbReference type="Proteomes" id="UP000663860"/>
    </source>
</evidence>
<dbReference type="InterPro" id="IPR000195">
    <property type="entry name" value="Rab-GAP-TBC_dom"/>
</dbReference>
<accession>A0A815DDY6</accession>
<dbReference type="Gene3D" id="1.10.472.80">
    <property type="entry name" value="Ypt/Rab-GAP domain of gyp1p, domain 3"/>
    <property type="match status" value="1"/>
</dbReference>
<dbReference type="InterPro" id="IPR011993">
    <property type="entry name" value="PH-like_dom_sf"/>
</dbReference>
<gene>
    <name evidence="3" type="ORF">IZO911_LOCUS33733</name>
</gene>
<dbReference type="PROSITE" id="PS50086">
    <property type="entry name" value="TBC_RABGAP"/>
    <property type="match status" value="1"/>
</dbReference>
<dbReference type="Gene3D" id="1.10.8.270">
    <property type="entry name" value="putative rabgap domain of human tbc1 domain family member 14 like domains"/>
    <property type="match status" value="1"/>
</dbReference>
<name>A0A815DDY6_9BILA</name>
<dbReference type="Pfam" id="PF02893">
    <property type="entry name" value="GRAM"/>
    <property type="match status" value="2"/>
</dbReference>